<name>A0A5R9KWB0_9BACT</name>
<keyword evidence="2" id="KW-1185">Reference proteome</keyword>
<proteinExistence type="predicted"/>
<dbReference type="OrthoDB" id="8901262at2"/>
<dbReference type="SUPFAM" id="SSF51126">
    <property type="entry name" value="Pectin lyase-like"/>
    <property type="match status" value="2"/>
</dbReference>
<dbReference type="InterPro" id="IPR059226">
    <property type="entry name" value="Choice_anch_Q_dom"/>
</dbReference>
<evidence type="ECO:0000313" key="2">
    <source>
        <dbReference type="Proteomes" id="UP000306402"/>
    </source>
</evidence>
<dbReference type="InterPro" id="IPR013783">
    <property type="entry name" value="Ig-like_fold"/>
</dbReference>
<dbReference type="RefSeq" id="WP_138365759.1">
    <property type="nucleotide sequence ID" value="NZ_VCEJ01000004.1"/>
</dbReference>
<accession>A0A5R9KWB0</accession>
<reference evidence="1 2" key="1">
    <citation type="submission" date="2019-05" db="EMBL/GenBank/DDBJ databases">
        <authorList>
            <person name="Qu J.-H."/>
        </authorList>
    </citation>
    <scope>NUCLEOTIDE SEQUENCE [LARGE SCALE GENOMIC DNA]</scope>
    <source>
        <strain evidence="1 2">T17</strain>
    </source>
</reference>
<evidence type="ECO:0000313" key="1">
    <source>
        <dbReference type="EMBL" id="TLV00379.1"/>
    </source>
</evidence>
<gene>
    <name evidence="1" type="ORF">FEN17_12865</name>
</gene>
<dbReference type="EMBL" id="VCEJ01000004">
    <property type="protein sequence ID" value="TLV00379.1"/>
    <property type="molecule type" value="Genomic_DNA"/>
</dbReference>
<dbReference type="InterPro" id="IPR011050">
    <property type="entry name" value="Pectin_lyase_fold/virulence"/>
</dbReference>
<dbReference type="Gene3D" id="2.60.40.10">
    <property type="entry name" value="Immunoglobulins"/>
    <property type="match status" value="1"/>
</dbReference>
<protein>
    <recommendedName>
        <fullName evidence="3">T9SS type A sorting domain-containing protein</fullName>
    </recommendedName>
</protein>
<organism evidence="1 2">
    <name type="scientific">Dyadobacter luticola</name>
    <dbReference type="NCBI Taxonomy" id="1979387"/>
    <lineage>
        <taxon>Bacteria</taxon>
        <taxon>Pseudomonadati</taxon>
        <taxon>Bacteroidota</taxon>
        <taxon>Cytophagia</taxon>
        <taxon>Cytophagales</taxon>
        <taxon>Spirosomataceae</taxon>
        <taxon>Dyadobacter</taxon>
    </lineage>
</organism>
<comment type="caution">
    <text evidence="1">The sequence shown here is derived from an EMBL/GenBank/DDBJ whole genome shotgun (WGS) entry which is preliminary data.</text>
</comment>
<evidence type="ECO:0008006" key="3">
    <source>
        <dbReference type="Google" id="ProtNLM"/>
    </source>
</evidence>
<dbReference type="AlphaFoldDB" id="A0A5R9KWB0"/>
<sequence length="1186" mass="125585">MKKLYTSGGGASFLIFCTLLFIQLLISEAFAVGRVQEQKPAGHLKSTSSAVLPIVFVKSGAPGANDGSSWENAYWELAEALKYAHENPGVEQIWVANGTYYPRYDGDYIEQTGEGSSNSTFLLLPDIKIYGGFKGTEQTLAERKLNISAGNSVEAEDVNGPPASVLDGNGVVFHVVTSAGDVFGASLDGFVIRGGNANNGSAVSVNGRDIPQNVGGGIVLFNSAPSLSNLHITSNYALDGSGIYASESDFVLTNAIVNANSVDGKGAVYTLNSSAILTNNTISANTGQTSAALVLAGAAPKIRNTIISANLGTGAAVEVLDGTVPSFANSIVPGSGGSGSWNAAFGNNLGGNLDVNPALFDEGNGLLGLKPGSPAVNKGNNLYFQSGQNPDLSGITTDPRGTPRIIKNTVDIGALESVYGILSTTLTPNENGILFVKKGGSGSKNGHDWNNAAAEVADAVLASHLLNVRQIWVAGGIYHPLYRLDDFSNADPKSPLNSFLLTGDIQLYGGFKGTESSLAERNLRLKENASVLSGDFNQDDEFNFTDVSNNGIPNAFSENAHHLVYGMYLNTDRVMDGFTIEGANNTSSNVDDRLFILETKTPAAYGSGIFVYQTRQIAIFDRLIIRNNLGHVGGGFMGFEASSGIFNSAIYHNYDKGFGSAILDGRNIAGIGILNTTVAQNISEISESGMVGVAVLSIDGRLAAIYNSIITQNVRRGEGGPDQLNFFSNATASFSNSIVGGSGGSANWQLGSDEDQGGNLDIDPQFVDTEAGDFSLDQCSRAIDAGDLNGVAADVVSNTDLAGNNRIFNKQVDIGAFEFQGVRPPNAFALAGNAKTSSFTFSDDGPKVAHTFTVAGTVCDADLLTLIPGTNISGDVTAKVWVDAQVNSYAGAAYLQRHFDITPAENPESSSGRVVLYFTQAEFDALNAKLSPSDYLPTGQVEGEDGRKANLRIYQFHGESSDGSGSPSSYTDSRTVIDADDSDIRFNAALNRWEVTFSVEGFSGFFGGTAAQNPLPVRLISFEGKQTDDQKVKLDWKVAEQENIQMYEIEYSENGKTFSKIGEVSANILTSTAYTYTDSLTHTGDQAYYRLKILEFDGKTGYSKLISLKLLHNAGLVAYPVPARNELWLDWKKSNAGSVELIDSGGKVLRVIKKSSGVQKVDISGLTGGLFFLKTEGNAVLKVVKE</sequence>
<dbReference type="Proteomes" id="UP000306402">
    <property type="component" value="Unassembled WGS sequence"/>
</dbReference>
<dbReference type="NCBIfam" id="NF041518">
    <property type="entry name" value="choice_anch_Q"/>
    <property type="match status" value="2"/>
</dbReference>